<dbReference type="HOGENOM" id="CLU_012520_2_0_9"/>
<dbReference type="InterPro" id="IPR035490">
    <property type="entry name" value="GlmS/FrlB_SIS"/>
</dbReference>
<evidence type="ECO:0000259" key="1">
    <source>
        <dbReference type="PROSITE" id="PS51464"/>
    </source>
</evidence>
<feature type="domain" description="SIS" evidence="1">
    <location>
        <begin position="193"/>
        <end position="337"/>
    </location>
</feature>
<sequence length="346" mass="38923">MKTNTEREIFQQHEALRKTYAYLMEHEEEIKNFFNGCGCKKIVFMGCGSSYMLAKSGQRMFGAAKGVSSVAIAGGDYLMCPNFYQECVKDSLVVVLSRSGKTSEMVRALEILKEHENCIVLSITAAQPNDFSKYADLELTMDWCCDLSVCQTRTVTNFYLALSMLFCFYRQDTCTLEALRTAVRENEKFQEQNREHLCKIAEMDWNRVVVLANGLFNGIAQEGALAFTEIAMVPGCSYSMLDYRHGPIVLNDRRTLTVVLLQQKEKELQRGLLADLKKRGGFVLAVGQGTKEFWGVDALIDAGKEWNTCAAGIPFLYTIQILAYEKAVKLGMNPDQPEGLDAYILL</sequence>
<evidence type="ECO:0000313" key="3">
    <source>
        <dbReference type="Proteomes" id="UP000003100"/>
    </source>
</evidence>
<feature type="domain" description="SIS" evidence="1">
    <location>
        <begin position="30"/>
        <end position="187"/>
    </location>
</feature>
<dbReference type="SUPFAM" id="SSF53697">
    <property type="entry name" value="SIS domain"/>
    <property type="match status" value="1"/>
</dbReference>
<evidence type="ECO:0000313" key="2">
    <source>
        <dbReference type="EMBL" id="EEG49681.1"/>
    </source>
</evidence>
<dbReference type="GeneID" id="86820588"/>
<protein>
    <recommendedName>
        <fullName evidence="1">SIS domain-containing protein</fullName>
    </recommendedName>
</protein>
<dbReference type="PATRIC" id="fig|476272.21.peg.2709"/>
<dbReference type="CDD" id="cd05009">
    <property type="entry name" value="SIS_GlmS_GlmD_2"/>
    <property type="match status" value="1"/>
</dbReference>
<name>C0CKJ1_BLAHS</name>
<reference evidence="2 3" key="2">
    <citation type="submission" date="2009-02" db="EMBL/GenBank/DDBJ databases">
        <title>Draft genome sequence of Blautia hydrogenotrophica DSM 10507 (Ruminococcus hydrogenotrophicus DSM 10507).</title>
        <authorList>
            <person name="Sudarsanam P."/>
            <person name="Ley R."/>
            <person name="Guruge J."/>
            <person name="Turnbaugh P.J."/>
            <person name="Mahowald M."/>
            <person name="Liep D."/>
            <person name="Gordon J."/>
        </authorList>
    </citation>
    <scope>NUCLEOTIDE SEQUENCE [LARGE SCALE GENOMIC DNA]</scope>
    <source>
        <strain evidence="3">DSM 10507 / JCM 14656 / S5a33</strain>
    </source>
</reference>
<dbReference type="PANTHER" id="PTHR10937:SF4">
    <property type="entry name" value="GLUCOSAMINE-6-PHOSPHATE DEAMINASE"/>
    <property type="match status" value="1"/>
</dbReference>
<keyword evidence="3" id="KW-1185">Reference proteome</keyword>
<gene>
    <name evidence="2" type="ORF">RUMHYD_01361</name>
</gene>
<dbReference type="AlphaFoldDB" id="C0CKJ1"/>
<dbReference type="Gene3D" id="3.40.50.10490">
    <property type="entry name" value="Glucose-6-phosphate isomerase like protein, domain 1"/>
    <property type="match status" value="2"/>
</dbReference>
<dbReference type="Pfam" id="PF01380">
    <property type="entry name" value="SIS"/>
    <property type="match status" value="1"/>
</dbReference>
<organism evidence="2 3">
    <name type="scientific">Blautia hydrogenotrophica (strain DSM 10507 / JCM 14656 / S5a33)</name>
    <name type="common">Ruminococcus hydrogenotrophicus</name>
    <dbReference type="NCBI Taxonomy" id="476272"/>
    <lineage>
        <taxon>Bacteria</taxon>
        <taxon>Bacillati</taxon>
        <taxon>Bacillota</taxon>
        <taxon>Clostridia</taxon>
        <taxon>Lachnospirales</taxon>
        <taxon>Lachnospiraceae</taxon>
        <taxon>Blautia</taxon>
    </lineage>
</organism>
<dbReference type="GO" id="GO:1901135">
    <property type="term" value="P:carbohydrate derivative metabolic process"/>
    <property type="evidence" value="ECO:0007669"/>
    <property type="project" value="InterPro"/>
</dbReference>
<comment type="caution">
    <text evidence="2">The sequence shown here is derived from an EMBL/GenBank/DDBJ whole genome shotgun (WGS) entry which is preliminary data.</text>
</comment>
<dbReference type="InterPro" id="IPR046348">
    <property type="entry name" value="SIS_dom_sf"/>
</dbReference>
<accession>C0CKJ1</accession>
<dbReference type="PANTHER" id="PTHR10937">
    <property type="entry name" value="GLUCOSAMINE--FRUCTOSE-6-PHOSPHATE AMINOTRANSFERASE, ISOMERIZING"/>
    <property type="match status" value="1"/>
</dbReference>
<dbReference type="eggNOG" id="COG2222">
    <property type="taxonomic scope" value="Bacteria"/>
</dbReference>
<proteinExistence type="predicted"/>
<dbReference type="RefSeq" id="WP_005947412.1">
    <property type="nucleotide sequence ID" value="NZ_CP136423.1"/>
</dbReference>
<dbReference type="PROSITE" id="PS51464">
    <property type="entry name" value="SIS"/>
    <property type="match status" value="2"/>
</dbReference>
<dbReference type="InterPro" id="IPR001347">
    <property type="entry name" value="SIS_dom"/>
</dbReference>
<dbReference type="GO" id="GO:0097367">
    <property type="term" value="F:carbohydrate derivative binding"/>
    <property type="evidence" value="ECO:0007669"/>
    <property type="project" value="InterPro"/>
</dbReference>
<dbReference type="Proteomes" id="UP000003100">
    <property type="component" value="Unassembled WGS sequence"/>
</dbReference>
<reference evidence="2 3" key="1">
    <citation type="submission" date="2009-01" db="EMBL/GenBank/DDBJ databases">
        <authorList>
            <person name="Fulton L."/>
            <person name="Clifton S."/>
            <person name="Fulton B."/>
            <person name="Xu J."/>
            <person name="Minx P."/>
            <person name="Pepin K.H."/>
            <person name="Johnson M."/>
            <person name="Bhonagiri V."/>
            <person name="Nash W.E."/>
            <person name="Mardis E.R."/>
            <person name="Wilson R.K."/>
        </authorList>
    </citation>
    <scope>NUCLEOTIDE SEQUENCE [LARGE SCALE GENOMIC DNA]</scope>
    <source>
        <strain evidence="3">DSM 10507 / JCM 14656 / S5a33</strain>
    </source>
</reference>
<dbReference type="EMBL" id="ACBZ01000069">
    <property type="protein sequence ID" value="EEG49681.1"/>
    <property type="molecule type" value="Genomic_DNA"/>
</dbReference>